<dbReference type="OrthoDB" id="629492at2759"/>
<protein>
    <submittedName>
        <fullName evidence="1">Putative f-box domain-containing protein</fullName>
    </submittedName>
</protein>
<reference evidence="2" key="1">
    <citation type="journal article" date="2013" name="Genome Announc.">
        <title>Draft genome sequence of the grapevine dieback fungus Eutypa lata UCR-EL1.</title>
        <authorList>
            <person name="Blanco-Ulate B."/>
            <person name="Rolshausen P.E."/>
            <person name="Cantu D."/>
        </authorList>
    </citation>
    <scope>NUCLEOTIDE SEQUENCE [LARGE SCALE GENOMIC DNA]</scope>
    <source>
        <strain evidence="2">UCR-EL1</strain>
    </source>
</reference>
<dbReference type="STRING" id="1287681.M7SHT6"/>
<dbReference type="AlphaFoldDB" id="M7SHT6"/>
<dbReference type="KEGG" id="ela:UCREL1_9355"/>
<dbReference type="eggNOG" id="ENOG502S69X">
    <property type="taxonomic scope" value="Eukaryota"/>
</dbReference>
<dbReference type="SUPFAM" id="SSF48452">
    <property type="entry name" value="TPR-like"/>
    <property type="match status" value="1"/>
</dbReference>
<dbReference type="InterPro" id="IPR011990">
    <property type="entry name" value="TPR-like_helical_dom_sf"/>
</dbReference>
<sequence>MEQGRQFYTSKQYSQAAEAFTKVINSCRCGVHVREAPCLCKNILSGVENDSLRDELKKPCICSAKSARRCENPTHLDAFDSLAATYEKEDHIEQSLVCAKQMVNLSPREPKGYLRLGKVLRLQGLPNLAYKTYRAGIDLVEKKNPDHALLPTLRNQEVKLKRMMRVDPVVKLPFELVCMIFRQIDFRTQW</sequence>
<name>M7SHT6_EUTLA</name>
<evidence type="ECO:0000313" key="1">
    <source>
        <dbReference type="EMBL" id="EMR63692.1"/>
    </source>
</evidence>
<organism evidence="1 2">
    <name type="scientific">Eutypa lata (strain UCR-EL1)</name>
    <name type="common">Grapevine dieback disease fungus</name>
    <name type="synonym">Eutypa armeniacae</name>
    <dbReference type="NCBI Taxonomy" id="1287681"/>
    <lineage>
        <taxon>Eukaryota</taxon>
        <taxon>Fungi</taxon>
        <taxon>Dikarya</taxon>
        <taxon>Ascomycota</taxon>
        <taxon>Pezizomycotina</taxon>
        <taxon>Sordariomycetes</taxon>
        <taxon>Xylariomycetidae</taxon>
        <taxon>Xylariales</taxon>
        <taxon>Diatrypaceae</taxon>
        <taxon>Eutypa</taxon>
    </lineage>
</organism>
<dbReference type="EMBL" id="KB707185">
    <property type="protein sequence ID" value="EMR63692.1"/>
    <property type="molecule type" value="Genomic_DNA"/>
</dbReference>
<proteinExistence type="predicted"/>
<dbReference type="Proteomes" id="UP000012174">
    <property type="component" value="Unassembled WGS sequence"/>
</dbReference>
<dbReference type="HOGENOM" id="CLU_107655_0_0_1"/>
<gene>
    <name evidence="1" type="ORF">UCREL1_9355</name>
</gene>
<evidence type="ECO:0000313" key="2">
    <source>
        <dbReference type="Proteomes" id="UP000012174"/>
    </source>
</evidence>
<keyword evidence="2" id="KW-1185">Reference proteome</keyword>
<dbReference type="Gene3D" id="1.25.40.10">
    <property type="entry name" value="Tetratricopeptide repeat domain"/>
    <property type="match status" value="1"/>
</dbReference>
<accession>M7SHT6</accession>